<evidence type="ECO:0000256" key="4">
    <source>
        <dbReference type="ARBA" id="ARBA00022553"/>
    </source>
</evidence>
<keyword evidence="3" id="KW-0963">Cytoplasm</keyword>
<dbReference type="AlphaFoldDB" id="A0A8S4FIY3"/>
<comment type="caution">
    <text evidence="10">The sequence shown here is derived from an EMBL/GenBank/DDBJ whole genome shotgun (WGS) entry which is preliminary data.</text>
</comment>
<evidence type="ECO:0000256" key="3">
    <source>
        <dbReference type="ARBA" id="ARBA00022490"/>
    </source>
</evidence>
<dbReference type="GO" id="GO:0005929">
    <property type="term" value="C:cilium"/>
    <property type="evidence" value="ECO:0007669"/>
    <property type="project" value="TreeGrafter"/>
</dbReference>
<organism evidence="10 11">
    <name type="scientific">Plutella xylostella</name>
    <name type="common">Diamondback moth</name>
    <name type="synonym">Plutella maculipennis</name>
    <dbReference type="NCBI Taxonomy" id="51655"/>
    <lineage>
        <taxon>Eukaryota</taxon>
        <taxon>Metazoa</taxon>
        <taxon>Ecdysozoa</taxon>
        <taxon>Arthropoda</taxon>
        <taxon>Hexapoda</taxon>
        <taxon>Insecta</taxon>
        <taxon>Pterygota</taxon>
        <taxon>Neoptera</taxon>
        <taxon>Endopterygota</taxon>
        <taxon>Lepidoptera</taxon>
        <taxon>Glossata</taxon>
        <taxon>Ditrysia</taxon>
        <taxon>Yponomeutoidea</taxon>
        <taxon>Plutellidae</taxon>
        <taxon>Plutella</taxon>
    </lineage>
</organism>
<dbReference type="PANTHER" id="PTHR21648">
    <property type="entry name" value="FLAGELLAR RADIAL SPOKE PROTEIN 3"/>
    <property type="match status" value="1"/>
</dbReference>
<evidence type="ECO:0000313" key="11">
    <source>
        <dbReference type="Proteomes" id="UP000653454"/>
    </source>
</evidence>
<feature type="region of interest" description="Disordered" evidence="9">
    <location>
        <begin position="301"/>
        <end position="331"/>
    </location>
</feature>
<sequence length="331" mass="35712">MPDLISSEVVYLAEGLIVAWSPRGYNGVIDGGRRQRQSGDGAATAAARAQASRRRALARRAAAARLRPGTPPPAPGRRHHPIQTDYYLEELFDKGVEMSVGVQTDLFLDRPPSPLHVPAKTGEDAATQIYPGDLFDFDVEVAPILESLVGGTLAAALGEAAREEELAALQQQRRRFRELRDAERAERTRLARQDARLHQEKEARVAEARAAGAAAREARARAAALQLVQGSVAELLPAALAGLRDQGFLVDAAHRGVEEEFLPWLAGEVAREIQSIITSRDVVTEMVREVISARGAEYAACGAQDAGRASPPDSETPPPLDPEQMSVEGEE</sequence>
<keyword evidence="6" id="KW-0969">Cilium</keyword>
<comment type="subcellular location">
    <subcellularLocation>
        <location evidence="1">Cytoplasm</location>
        <location evidence="1">Cytoskeleton</location>
        <location evidence="1">Flagellum axoneme</location>
    </subcellularLocation>
</comment>
<protein>
    <submittedName>
        <fullName evidence="10">(diamondback moth) hypothetical protein</fullName>
    </submittedName>
</protein>
<keyword evidence="7" id="KW-0206">Cytoskeleton</keyword>
<dbReference type="InterPro" id="IPR009290">
    <property type="entry name" value="Radial_spoke_3"/>
</dbReference>
<dbReference type="Proteomes" id="UP000653454">
    <property type="component" value="Unassembled WGS sequence"/>
</dbReference>
<evidence type="ECO:0000256" key="5">
    <source>
        <dbReference type="ARBA" id="ARBA00022846"/>
    </source>
</evidence>
<accession>A0A8S4FIY3</accession>
<dbReference type="PANTHER" id="PTHR21648:SF0">
    <property type="entry name" value="RADIAL SPOKE HEAD PROTEIN 3 HOMOLOG"/>
    <property type="match status" value="1"/>
</dbReference>
<evidence type="ECO:0000313" key="10">
    <source>
        <dbReference type="EMBL" id="CAG9126775.1"/>
    </source>
</evidence>
<gene>
    <name evidence="10" type="ORF">PLXY2_LOCUS8722</name>
</gene>
<evidence type="ECO:0000256" key="8">
    <source>
        <dbReference type="ARBA" id="ARBA00023273"/>
    </source>
</evidence>
<evidence type="ECO:0000256" key="6">
    <source>
        <dbReference type="ARBA" id="ARBA00023069"/>
    </source>
</evidence>
<proteinExistence type="inferred from homology"/>
<keyword evidence="8" id="KW-0966">Cell projection</keyword>
<dbReference type="EMBL" id="CAJHNJ030000033">
    <property type="protein sequence ID" value="CAG9126775.1"/>
    <property type="molecule type" value="Genomic_DNA"/>
</dbReference>
<comment type="similarity">
    <text evidence="2">Belongs to the flagellar radial spoke RSP3 family.</text>
</comment>
<reference evidence="10" key="1">
    <citation type="submission" date="2020-11" db="EMBL/GenBank/DDBJ databases">
        <authorList>
            <person name="Whiteford S."/>
        </authorList>
    </citation>
    <scope>NUCLEOTIDE SEQUENCE</scope>
</reference>
<evidence type="ECO:0000256" key="7">
    <source>
        <dbReference type="ARBA" id="ARBA00023212"/>
    </source>
</evidence>
<keyword evidence="4" id="KW-0597">Phosphoprotein</keyword>
<name>A0A8S4FIY3_PLUXY</name>
<evidence type="ECO:0000256" key="2">
    <source>
        <dbReference type="ARBA" id="ARBA00006737"/>
    </source>
</evidence>
<dbReference type="Pfam" id="PF06098">
    <property type="entry name" value="Radial_spoke_3"/>
    <property type="match status" value="1"/>
</dbReference>
<keyword evidence="5" id="KW-0282">Flagellum</keyword>
<keyword evidence="11" id="KW-1185">Reference proteome</keyword>
<evidence type="ECO:0000256" key="1">
    <source>
        <dbReference type="ARBA" id="ARBA00004611"/>
    </source>
</evidence>
<evidence type="ECO:0000256" key="9">
    <source>
        <dbReference type="SAM" id="MobiDB-lite"/>
    </source>
</evidence>